<dbReference type="Proteomes" id="UP001374579">
    <property type="component" value="Unassembled WGS sequence"/>
</dbReference>
<reference evidence="1 2" key="1">
    <citation type="submission" date="2024-02" db="EMBL/GenBank/DDBJ databases">
        <title>Chromosome-scale genome assembly of the rough periwinkle Littorina saxatilis.</title>
        <authorList>
            <person name="De Jode A."/>
            <person name="Faria R."/>
            <person name="Formenti G."/>
            <person name="Sims Y."/>
            <person name="Smith T.P."/>
            <person name="Tracey A."/>
            <person name="Wood J.M.D."/>
            <person name="Zagrodzka Z.B."/>
            <person name="Johannesson K."/>
            <person name="Butlin R.K."/>
            <person name="Leder E.H."/>
        </authorList>
    </citation>
    <scope>NUCLEOTIDE SEQUENCE [LARGE SCALE GENOMIC DNA]</scope>
    <source>
        <strain evidence="1">Snail1</strain>
        <tissue evidence="1">Muscle</tissue>
    </source>
</reference>
<sequence>MAADPRLQSMSVDLVQGAAHQLAFLKQVSDEAKLQDPAILRQALDRYERLWLPLAAKHASEILPGPLDVEWVWHCHLLAPVAYQQDCTALVGKVVDHQLFSEKERNKRILKSKHLWQEEYPNEPFEVDLKRSAGADSASGVTSQISYDILTAAARQKVFYYQVSLTHYRDAKFLNYSLGRYRKFLYLKQQNPSLFIVPCYDIDLLWHTHMLHPLLYKTDMMTFLGKPFPHDDSVNDRSDGSRLNTSQKETQDLWVGAFGENFMLYGAMYRGDPPQGKLYTMTTQHYYDLATKSCHVRFERIELKNIPQMNGKLKLKLYTSANNKIKTAFATLQGEPLWQQKNVAEVNFDTKDVNCVKFRVIEQSGFACFGSKMVIAENEFNLLPIINASNSNQPTSLEKSVTLGQDNQSELNFKAHLSPPKRGPILLVLQASNFSQAVMPENIESMWGPVPMRNLPPGTENKCEVASHRLVNHTGAVMFTCRIIHSLPLLQSVVHIFYQDKMSAVAHLVGSDTLPLPTQVQNPKKAVYLNPVAGERAVVVKNNTGDWAFVVGRWKGYKRGVPGVAGTRYQRGRPGQPGSSGTLLVRVWFCHEGQWRSMELPYLYKKFVFTCDGLTVNLSNGAIEVAAGSGEVAEKLALAFSVSLLHVLCQPRPKAWTPGQSLRPTASRGSRQVSYVPSEDMTFMMAAGFLMATPSNHYIRNNPQSACGYGVYVGEVVVPEGMECGVTDGIGGEWGEVGGEEAAGDLGVADAGGDGGGAGGADGGDAGGCGGCGGCGACGGGGCGGGGGGCGGGGCGGCGGCGG</sequence>
<evidence type="ECO:0000313" key="1">
    <source>
        <dbReference type="EMBL" id="KAK7102022.1"/>
    </source>
</evidence>
<evidence type="ECO:0000313" key="2">
    <source>
        <dbReference type="Proteomes" id="UP001374579"/>
    </source>
</evidence>
<organism evidence="1 2">
    <name type="scientific">Littorina saxatilis</name>
    <dbReference type="NCBI Taxonomy" id="31220"/>
    <lineage>
        <taxon>Eukaryota</taxon>
        <taxon>Metazoa</taxon>
        <taxon>Spiralia</taxon>
        <taxon>Lophotrochozoa</taxon>
        <taxon>Mollusca</taxon>
        <taxon>Gastropoda</taxon>
        <taxon>Caenogastropoda</taxon>
        <taxon>Littorinimorpha</taxon>
        <taxon>Littorinoidea</taxon>
        <taxon>Littorinidae</taxon>
        <taxon>Littorina</taxon>
    </lineage>
</organism>
<name>A0AAN9BAN0_9CAEN</name>
<dbReference type="InterPro" id="IPR009836">
    <property type="entry name" value="GRDP-like"/>
</dbReference>
<dbReference type="PANTHER" id="PTHR34365">
    <property type="entry name" value="ENOLASE (DUF1399)"/>
    <property type="match status" value="1"/>
</dbReference>
<accession>A0AAN9BAN0</accession>
<proteinExistence type="predicted"/>
<dbReference type="AlphaFoldDB" id="A0AAN9BAN0"/>
<gene>
    <name evidence="1" type="ORF">V1264_020312</name>
</gene>
<protein>
    <submittedName>
        <fullName evidence="1">Uncharacterized protein</fullName>
    </submittedName>
</protein>
<comment type="caution">
    <text evidence="1">The sequence shown here is derived from an EMBL/GenBank/DDBJ whole genome shotgun (WGS) entry which is preliminary data.</text>
</comment>
<keyword evidence="2" id="KW-1185">Reference proteome</keyword>
<dbReference type="EMBL" id="JBAMIC010000010">
    <property type="protein sequence ID" value="KAK7102022.1"/>
    <property type="molecule type" value="Genomic_DNA"/>
</dbReference>
<dbReference type="PANTHER" id="PTHR34365:SF7">
    <property type="entry name" value="GLYCINE-RICH DOMAIN-CONTAINING PROTEIN 1"/>
    <property type="match status" value="1"/>
</dbReference>
<dbReference type="Pfam" id="PF07173">
    <property type="entry name" value="GRDP-like"/>
    <property type="match status" value="1"/>
</dbReference>